<evidence type="ECO:0000256" key="1">
    <source>
        <dbReference type="SAM" id="MobiDB-lite"/>
    </source>
</evidence>
<gene>
    <name evidence="2" type="ORF">GX50_00909</name>
</gene>
<proteinExistence type="predicted"/>
<comment type="caution">
    <text evidence="2">The sequence shown here is derived from an EMBL/GenBank/DDBJ whole genome shotgun (WGS) entry which is preliminary data.</text>
</comment>
<keyword evidence="3" id="KW-1185">Reference proteome</keyword>
<accession>A0A2B7ZRE2</accession>
<dbReference type="EMBL" id="PDND01000010">
    <property type="protein sequence ID" value="PGH36225.1"/>
    <property type="molecule type" value="Genomic_DNA"/>
</dbReference>
<dbReference type="AlphaFoldDB" id="A0A2B7ZRE2"/>
<dbReference type="STRING" id="73230.A0A2B7ZRE2"/>
<name>A0A2B7ZRE2_9EURO</name>
<organism evidence="2 3">
    <name type="scientific">[Emmonsia] crescens</name>
    <dbReference type="NCBI Taxonomy" id="73230"/>
    <lineage>
        <taxon>Eukaryota</taxon>
        <taxon>Fungi</taxon>
        <taxon>Dikarya</taxon>
        <taxon>Ascomycota</taxon>
        <taxon>Pezizomycotina</taxon>
        <taxon>Eurotiomycetes</taxon>
        <taxon>Eurotiomycetidae</taxon>
        <taxon>Onygenales</taxon>
        <taxon>Ajellomycetaceae</taxon>
        <taxon>Emergomyces</taxon>
    </lineage>
</organism>
<dbReference type="VEuPathDB" id="FungiDB:EMCG_07129"/>
<dbReference type="Proteomes" id="UP000226031">
    <property type="component" value="Unassembled WGS sequence"/>
</dbReference>
<evidence type="ECO:0008006" key="4">
    <source>
        <dbReference type="Google" id="ProtNLM"/>
    </source>
</evidence>
<protein>
    <recommendedName>
        <fullName evidence="4">SNF2 N-terminal domain-containing protein</fullName>
    </recommendedName>
</protein>
<sequence length="443" mass="50586">MGPIDDEELRKETAGIRTEKETISQKCKRNPSNEHEDNLPNNSHDEDKVEEDRYGSFKRSILADMVEFTWEQELLSLNHRLKLTKSSEEEDMCEPYWQMQFLKCCVAASQLTTSVDDDGSSDIETGDAIHNIFDNYANAQVEEITWEQEALQEDGSKLIVPTEESIRGFLLRDTSITKPTNGRTTWRHVPVAVNAIRDFEDNNDHLRGGILADAVGLGETYIAIGYIAIGLWSFYHTSSVVNKKKLTLNSAQTTTNLDHAHRSAVLPGSLLCPQAWFFSGWMKSIRFTPRLVWCWGARIYYGYPRDQRAGIPHVQGQVMQSPMHWRVEKGIMDKKAAAKSANVIDPRWPDRPNDLFTHFHLCLTATPLYNALRNFRGYQPLLFLKNFDAQWSTTNFQKFGVDETVNPLNLQLSDPGSNLVLTDRAMKDFVWNATVKERYCGRG</sequence>
<evidence type="ECO:0000313" key="3">
    <source>
        <dbReference type="Proteomes" id="UP000226031"/>
    </source>
</evidence>
<evidence type="ECO:0000313" key="2">
    <source>
        <dbReference type="EMBL" id="PGH36225.1"/>
    </source>
</evidence>
<feature type="compositionally biased region" description="Basic and acidic residues" evidence="1">
    <location>
        <begin position="8"/>
        <end position="23"/>
    </location>
</feature>
<feature type="region of interest" description="Disordered" evidence="1">
    <location>
        <begin position="1"/>
        <end position="51"/>
    </location>
</feature>
<feature type="compositionally biased region" description="Basic and acidic residues" evidence="1">
    <location>
        <begin position="31"/>
        <end position="51"/>
    </location>
</feature>
<dbReference type="VEuPathDB" id="FungiDB:EMCG_07130"/>
<reference evidence="2 3" key="1">
    <citation type="submission" date="2017-10" db="EMBL/GenBank/DDBJ databases">
        <title>Comparative genomics in systemic dimorphic fungi from Ajellomycetaceae.</title>
        <authorList>
            <person name="Munoz J.F."/>
            <person name="Mcewen J.G."/>
            <person name="Clay O.K."/>
            <person name="Cuomo C.A."/>
        </authorList>
    </citation>
    <scope>NUCLEOTIDE SEQUENCE [LARGE SCALE GENOMIC DNA]</scope>
    <source>
        <strain evidence="2 3">UAMH4076</strain>
    </source>
</reference>